<dbReference type="Proteomes" id="UP000598271">
    <property type="component" value="Unassembled WGS sequence"/>
</dbReference>
<comment type="caution">
    <text evidence="9">The sequence shown here is derived from an EMBL/GenBank/DDBJ whole genome shotgun (WGS) entry which is preliminary data.</text>
</comment>
<dbReference type="InterPro" id="IPR027478">
    <property type="entry name" value="LdcA_N"/>
</dbReference>
<gene>
    <name evidence="9" type="ORF">GCM10007390_35150</name>
</gene>
<feature type="domain" description="LD-carboxypeptidase C-terminal" evidence="8">
    <location>
        <begin position="177"/>
        <end position="293"/>
    </location>
</feature>
<evidence type="ECO:0000256" key="1">
    <source>
        <dbReference type="ARBA" id="ARBA00010233"/>
    </source>
</evidence>
<dbReference type="InterPro" id="IPR027461">
    <property type="entry name" value="Carboxypeptidase_A_C_sf"/>
</dbReference>
<feature type="active site" description="Nucleophile" evidence="6">
    <location>
        <position position="114"/>
    </location>
</feature>
<dbReference type="Pfam" id="PF02016">
    <property type="entry name" value="Peptidase_S66"/>
    <property type="match status" value="1"/>
</dbReference>
<keyword evidence="5" id="KW-0720">Serine protease</keyword>
<dbReference type="PANTHER" id="PTHR30237">
    <property type="entry name" value="MURAMOYLTETRAPEPTIDE CARBOXYPEPTIDASE"/>
    <property type="match status" value="1"/>
</dbReference>
<evidence type="ECO:0000313" key="9">
    <source>
        <dbReference type="EMBL" id="GHB77929.1"/>
    </source>
</evidence>
<dbReference type="InterPro" id="IPR040449">
    <property type="entry name" value="Peptidase_S66_N"/>
</dbReference>
<evidence type="ECO:0000313" key="10">
    <source>
        <dbReference type="Proteomes" id="UP000598271"/>
    </source>
</evidence>
<dbReference type="InterPro" id="IPR029062">
    <property type="entry name" value="Class_I_gatase-like"/>
</dbReference>
<dbReference type="RefSeq" id="WP_229581084.1">
    <property type="nucleotide sequence ID" value="NZ_BMXF01000003.1"/>
</dbReference>
<proteinExistence type="inferred from homology"/>
<evidence type="ECO:0000259" key="7">
    <source>
        <dbReference type="Pfam" id="PF02016"/>
    </source>
</evidence>
<feature type="active site" description="Charge relay system" evidence="6">
    <location>
        <position position="278"/>
    </location>
</feature>
<sequence>MNNNLILPPYLRPDDMVGVVAPASRVRYEDCEAGLQVLRNQWDLEIFEGTTLHEEYFQYSAPDNQRLEDFQALLNNPNVRAILAARGGYGCSRIVDKLDFTMFKKSPKWLVGFSDLTVFLSHINQLGFAALHAPMVKTMTKQGGEVSMESLRKALFGEPLSYEIPGHLFNRSGTGHGRITGGNLCLLAHLIGSDSAVNTAGKILFIEDINEYLYNIDRMMIQLKRAGQLQNLAGLIVGQFTDSRDNPEPAFGKTAYEIVLDHTSTYEYPVCFDFPVGHVADNRALPVGVMATLDVGENGALLSYAT</sequence>
<comment type="similarity">
    <text evidence="1">Belongs to the peptidase S66 family.</text>
</comment>
<organism evidence="9 10">
    <name type="scientific">Persicitalea jodogahamensis</name>
    <dbReference type="NCBI Taxonomy" id="402147"/>
    <lineage>
        <taxon>Bacteria</taxon>
        <taxon>Pseudomonadati</taxon>
        <taxon>Bacteroidota</taxon>
        <taxon>Cytophagia</taxon>
        <taxon>Cytophagales</taxon>
        <taxon>Spirosomataceae</taxon>
        <taxon>Persicitalea</taxon>
    </lineage>
</organism>
<evidence type="ECO:0000256" key="6">
    <source>
        <dbReference type="PIRSR" id="PIRSR028757-1"/>
    </source>
</evidence>
<dbReference type="PANTHER" id="PTHR30237:SF2">
    <property type="entry name" value="MUREIN TETRAPEPTIDE CARBOXYPEPTIDASE"/>
    <property type="match status" value="1"/>
</dbReference>
<keyword evidence="3" id="KW-0645">Protease</keyword>
<keyword evidence="2" id="KW-0121">Carboxypeptidase</keyword>
<evidence type="ECO:0000256" key="5">
    <source>
        <dbReference type="ARBA" id="ARBA00022825"/>
    </source>
</evidence>
<dbReference type="SUPFAM" id="SSF52317">
    <property type="entry name" value="Class I glutamine amidotransferase-like"/>
    <property type="match status" value="1"/>
</dbReference>
<dbReference type="GO" id="GO:0004180">
    <property type="term" value="F:carboxypeptidase activity"/>
    <property type="evidence" value="ECO:0007669"/>
    <property type="project" value="UniProtKB-KW"/>
</dbReference>
<accession>A0A8J3D5P1</accession>
<dbReference type="SUPFAM" id="SSF141986">
    <property type="entry name" value="LD-carboxypeptidase A C-terminal domain-like"/>
    <property type="match status" value="1"/>
</dbReference>
<dbReference type="GO" id="GO:0008236">
    <property type="term" value="F:serine-type peptidase activity"/>
    <property type="evidence" value="ECO:0007669"/>
    <property type="project" value="UniProtKB-KW"/>
</dbReference>
<feature type="active site" description="Charge relay system" evidence="6">
    <location>
        <position position="207"/>
    </location>
</feature>
<evidence type="ECO:0000259" key="8">
    <source>
        <dbReference type="Pfam" id="PF17676"/>
    </source>
</evidence>
<dbReference type="EMBL" id="BMXF01000003">
    <property type="protein sequence ID" value="GHB77929.1"/>
    <property type="molecule type" value="Genomic_DNA"/>
</dbReference>
<protein>
    <submittedName>
        <fullName evidence="9">Peptidase S66</fullName>
    </submittedName>
</protein>
<dbReference type="Pfam" id="PF17676">
    <property type="entry name" value="Peptidase_S66C"/>
    <property type="match status" value="1"/>
</dbReference>
<keyword evidence="10" id="KW-1185">Reference proteome</keyword>
<dbReference type="CDD" id="cd07025">
    <property type="entry name" value="Peptidase_S66"/>
    <property type="match status" value="1"/>
</dbReference>
<dbReference type="Gene3D" id="3.50.30.60">
    <property type="entry name" value="LD-carboxypeptidase A C-terminal domain-like"/>
    <property type="match status" value="1"/>
</dbReference>
<dbReference type="AlphaFoldDB" id="A0A8J3D5P1"/>
<reference evidence="9 10" key="1">
    <citation type="journal article" date="2014" name="Int. J. Syst. Evol. Microbiol.">
        <title>Complete genome sequence of Corynebacterium casei LMG S-19264T (=DSM 44701T), isolated from a smear-ripened cheese.</title>
        <authorList>
            <consortium name="US DOE Joint Genome Institute (JGI-PGF)"/>
            <person name="Walter F."/>
            <person name="Albersmeier A."/>
            <person name="Kalinowski J."/>
            <person name="Ruckert C."/>
        </authorList>
    </citation>
    <scope>NUCLEOTIDE SEQUENCE [LARGE SCALE GENOMIC DNA]</scope>
    <source>
        <strain evidence="9 10">KCTC 12866</strain>
    </source>
</reference>
<dbReference type="Gene3D" id="3.40.50.10740">
    <property type="entry name" value="Class I glutamine amidotransferase-like"/>
    <property type="match status" value="1"/>
</dbReference>
<dbReference type="GO" id="GO:0006508">
    <property type="term" value="P:proteolysis"/>
    <property type="evidence" value="ECO:0007669"/>
    <property type="project" value="UniProtKB-KW"/>
</dbReference>
<name>A0A8J3D5P1_9BACT</name>
<keyword evidence="4" id="KW-0378">Hydrolase</keyword>
<dbReference type="InterPro" id="IPR003507">
    <property type="entry name" value="S66_fam"/>
</dbReference>
<dbReference type="PIRSF" id="PIRSF028757">
    <property type="entry name" value="LD-carboxypeptidase"/>
    <property type="match status" value="1"/>
</dbReference>
<feature type="domain" description="LD-carboxypeptidase N-terminal" evidence="7">
    <location>
        <begin position="17"/>
        <end position="133"/>
    </location>
</feature>
<evidence type="ECO:0000256" key="3">
    <source>
        <dbReference type="ARBA" id="ARBA00022670"/>
    </source>
</evidence>
<evidence type="ECO:0000256" key="2">
    <source>
        <dbReference type="ARBA" id="ARBA00022645"/>
    </source>
</evidence>
<evidence type="ECO:0000256" key="4">
    <source>
        <dbReference type="ARBA" id="ARBA00022801"/>
    </source>
</evidence>
<dbReference type="InterPro" id="IPR040921">
    <property type="entry name" value="Peptidase_S66C"/>
</dbReference>